<reference evidence="2" key="1">
    <citation type="journal article" date="2015" name="Nature">
        <title>Complex archaea that bridge the gap between prokaryotes and eukaryotes.</title>
        <authorList>
            <person name="Spang A."/>
            <person name="Saw J.H."/>
            <person name="Jorgensen S.L."/>
            <person name="Zaremba-Niedzwiedzka K."/>
            <person name="Martijn J."/>
            <person name="Lind A.E."/>
            <person name="van Eijk R."/>
            <person name="Schleper C."/>
            <person name="Guy L."/>
            <person name="Ettema T.J."/>
        </authorList>
    </citation>
    <scope>NUCLEOTIDE SEQUENCE</scope>
</reference>
<dbReference type="EMBL" id="LAZR01010138">
    <property type="protein sequence ID" value="KKM68611.1"/>
    <property type="molecule type" value="Genomic_DNA"/>
</dbReference>
<comment type="caution">
    <text evidence="2">The sequence shown here is derived from an EMBL/GenBank/DDBJ whole genome shotgun (WGS) entry which is preliminary data.</text>
</comment>
<protein>
    <submittedName>
        <fullName evidence="2">Uncharacterized protein</fullName>
    </submittedName>
</protein>
<accession>A0A0F9K1P4</accession>
<evidence type="ECO:0000256" key="1">
    <source>
        <dbReference type="SAM" id="MobiDB-lite"/>
    </source>
</evidence>
<feature type="region of interest" description="Disordered" evidence="1">
    <location>
        <begin position="1"/>
        <end position="27"/>
    </location>
</feature>
<proteinExistence type="predicted"/>
<dbReference type="AlphaFoldDB" id="A0A0F9K1P4"/>
<feature type="compositionally biased region" description="Basic and acidic residues" evidence="1">
    <location>
        <begin position="1"/>
        <end position="19"/>
    </location>
</feature>
<evidence type="ECO:0000313" key="2">
    <source>
        <dbReference type="EMBL" id="KKM68611.1"/>
    </source>
</evidence>
<gene>
    <name evidence="2" type="ORF">LCGC14_1459260</name>
</gene>
<organism evidence="2">
    <name type="scientific">marine sediment metagenome</name>
    <dbReference type="NCBI Taxonomy" id="412755"/>
    <lineage>
        <taxon>unclassified sequences</taxon>
        <taxon>metagenomes</taxon>
        <taxon>ecological metagenomes</taxon>
    </lineage>
</organism>
<name>A0A0F9K1P4_9ZZZZ</name>
<feature type="non-terminal residue" evidence="2">
    <location>
        <position position="27"/>
    </location>
</feature>
<sequence length="27" mass="3093">MPENKTEDVTAKIEWRNDGGKGNPRIH</sequence>